<dbReference type="Proteomes" id="UP001152759">
    <property type="component" value="Chromosome 9"/>
</dbReference>
<organism evidence="1 2">
    <name type="scientific">Bemisia tabaci</name>
    <name type="common">Sweetpotato whitefly</name>
    <name type="synonym">Aleurodes tabaci</name>
    <dbReference type="NCBI Taxonomy" id="7038"/>
    <lineage>
        <taxon>Eukaryota</taxon>
        <taxon>Metazoa</taxon>
        <taxon>Ecdysozoa</taxon>
        <taxon>Arthropoda</taxon>
        <taxon>Hexapoda</taxon>
        <taxon>Insecta</taxon>
        <taxon>Pterygota</taxon>
        <taxon>Neoptera</taxon>
        <taxon>Paraneoptera</taxon>
        <taxon>Hemiptera</taxon>
        <taxon>Sternorrhyncha</taxon>
        <taxon>Aleyrodoidea</taxon>
        <taxon>Aleyrodidae</taxon>
        <taxon>Aleyrodinae</taxon>
        <taxon>Bemisia</taxon>
    </lineage>
</organism>
<name>A0A9P0ANC5_BEMTA</name>
<sequence>MAFIHGEEDIARVLVKRGGILSAVEALHSSRKKGKLKTLIDLLRIDTKLYMRPVIFEAFSSHTSSLVSFILMLEYPVAVSVVSAMGNSLRDSPCSLDVLLKVLGTRVSEFASNIIPEKLQILYSFSSAATSTFGIRI</sequence>
<evidence type="ECO:0000313" key="2">
    <source>
        <dbReference type="Proteomes" id="UP001152759"/>
    </source>
</evidence>
<protein>
    <submittedName>
        <fullName evidence="1">Uncharacterized protein</fullName>
    </submittedName>
</protein>
<reference evidence="1" key="1">
    <citation type="submission" date="2021-12" db="EMBL/GenBank/DDBJ databases">
        <authorList>
            <person name="King R."/>
        </authorList>
    </citation>
    <scope>NUCLEOTIDE SEQUENCE</scope>
</reference>
<keyword evidence="2" id="KW-1185">Reference proteome</keyword>
<proteinExistence type="predicted"/>
<gene>
    <name evidence="1" type="ORF">BEMITA_LOCUS13732</name>
</gene>
<evidence type="ECO:0000313" key="1">
    <source>
        <dbReference type="EMBL" id="CAH0395562.1"/>
    </source>
</evidence>
<dbReference type="EMBL" id="OU963870">
    <property type="protein sequence ID" value="CAH0395562.1"/>
    <property type="molecule type" value="Genomic_DNA"/>
</dbReference>
<accession>A0A9P0ANC5</accession>
<dbReference type="AlphaFoldDB" id="A0A9P0ANC5"/>